<dbReference type="Proteomes" id="UP000037507">
    <property type="component" value="Unassembled WGS sequence"/>
</dbReference>
<evidence type="ECO:0000313" key="1">
    <source>
        <dbReference type="EMBL" id="PVE44662.1"/>
    </source>
</evidence>
<evidence type="ECO:0000313" key="2">
    <source>
        <dbReference type="Proteomes" id="UP000037507"/>
    </source>
</evidence>
<name>A0A2T7UJ12_9BURK</name>
<dbReference type="STRING" id="1293045.H663_15450"/>
<proteinExistence type="predicted"/>
<dbReference type="AlphaFoldDB" id="A0A2T7UJ12"/>
<protein>
    <submittedName>
        <fullName evidence="1">Uncharacterized protein</fullName>
    </submittedName>
</protein>
<reference evidence="1" key="1">
    <citation type="submission" date="2017-04" db="EMBL/GenBank/DDBJ databases">
        <title>Unexpected and diverse lifestyles within the genus Limnohabitans.</title>
        <authorList>
            <person name="Kasalicky V."/>
            <person name="Mehrshad M."/>
            <person name="Andrei S.-A."/>
            <person name="Salcher M."/>
            <person name="Kratochvilova H."/>
            <person name="Simek K."/>
            <person name="Ghai R."/>
        </authorList>
    </citation>
    <scope>NUCLEOTIDE SEQUENCE [LARGE SCALE GENOMIC DNA]</scope>
    <source>
        <strain evidence="1">II-D5</strain>
    </source>
</reference>
<comment type="caution">
    <text evidence="1">The sequence shown here is derived from an EMBL/GenBank/DDBJ whole genome shotgun (WGS) entry which is preliminary data.</text>
</comment>
<dbReference type="EMBL" id="LFYT02000001">
    <property type="protein sequence ID" value="PVE44662.1"/>
    <property type="molecule type" value="Genomic_DNA"/>
</dbReference>
<accession>A0A2T7UJ12</accession>
<organism evidence="1 2">
    <name type="scientific">Limnohabitans planktonicus II-D5</name>
    <dbReference type="NCBI Taxonomy" id="1293045"/>
    <lineage>
        <taxon>Bacteria</taxon>
        <taxon>Pseudomonadati</taxon>
        <taxon>Pseudomonadota</taxon>
        <taxon>Betaproteobacteria</taxon>
        <taxon>Burkholderiales</taxon>
        <taxon>Comamonadaceae</taxon>
        <taxon>Limnohabitans</taxon>
    </lineage>
</organism>
<gene>
    <name evidence="1" type="ORF">H663_001185</name>
</gene>
<keyword evidence="2" id="KW-1185">Reference proteome</keyword>
<sequence length="60" mass="7065">MIANSVIMKNNSTEENLTVCMELVKFNGFKFSDEIISRIDRINEQNKLNLFDFNFILYAK</sequence>